<dbReference type="InterPro" id="IPR008929">
    <property type="entry name" value="Chondroitin_lyas"/>
</dbReference>
<feature type="signal peptide" evidence="3">
    <location>
        <begin position="1"/>
        <end position="24"/>
    </location>
</feature>
<dbReference type="GO" id="GO:0042597">
    <property type="term" value="C:periplasmic space"/>
    <property type="evidence" value="ECO:0007669"/>
    <property type="project" value="InterPro"/>
</dbReference>
<gene>
    <name evidence="5" type="ORF">KP22_15495</name>
</gene>
<evidence type="ECO:0000256" key="3">
    <source>
        <dbReference type="SAM" id="SignalP"/>
    </source>
</evidence>
<dbReference type="RefSeq" id="WP_039325082.1">
    <property type="nucleotide sequence ID" value="NZ_JQHM01000008.1"/>
</dbReference>
<dbReference type="EMBL" id="JQHM01000008">
    <property type="protein sequence ID" value="KFX03477.1"/>
    <property type="molecule type" value="Genomic_DNA"/>
</dbReference>
<evidence type="ECO:0000259" key="4">
    <source>
        <dbReference type="Pfam" id="PF05426"/>
    </source>
</evidence>
<evidence type="ECO:0000256" key="1">
    <source>
        <dbReference type="ARBA" id="ARBA00022729"/>
    </source>
</evidence>
<keyword evidence="1 3" id="KW-0732">Signal</keyword>
<evidence type="ECO:0000256" key="2">
    <source>
        <dbReference type="ARBA" id="ARBA00023239"/>
    </source>
</evidence>
<sequence length="431" mass="48872">MRLRYWSGLLVVLCCIASVVRADAEHKASSPDNPYAFLQQPQLSAVKQQLQQKTEKPQTRMAYEQLISEADRALKIANPRVTEKKTTPPSGSKHDYLSLSAYWWPDPDKADGLPWIRRDGQVNPASKDEETDGVRLAKFTAQTQSLTLAWYFSGKQAYADKAMSMIRTWFIDPATRMNPNLDFAQGVPGIAPGRGSGVLDGRYFSTRIVDSLMILRQAPGWTPQDEQQMQKWMGDYLHWLQTSKLGKKEATAKNNHGSWYTVQVAGIAWYLGKIDVVKSMAQLQREKLDHQLQADGSQPEELARTRSFHYSYFNLQAITDMAILASRVGENIWQYQTPRGSSVIKALDFMAPYLDENKAWPRKTMDRQSSRLIPLLLQAERGLKTSRYETQIKQAGFAELLTGEASTRDKELSHISAETRRALWLLNPATP</sequence>
<dbReference type="Proteomes" id="UP000032874">
    <property type="component" value="Unassembled WGS sequence"/>
</dbReference>
<proteinExistence type="predicted"/>
<dbReference type="SUPFAM" id="SSF48230">
    <property type="entry name" value="Chondroitin AC/alginate lyase"/>
    <property type="match status" value="1"/>
</dbReference>
<name>A0A093RK11_9GAMM</name>
<dbReference type="STRING" id="55207.KP22_15495"/>
<protein>
    <submittedName>
        <fullName evidence="5">Alginate lyase</fullName>
    </submittedName>
</protein>
<feature type="chain" id="PRO_5001890488" evidence="3">
    <location>
        <begin position="25"/>
        <end position="431"/>
    </location>
</feature>
<keyword evidence="2 5" id="KW-0456">Lyase</keyword>
<feature type="domain" description="Alginate lyase" evidence="4">
    <location>
        <begin position="81"/>
        <end position="360"/>
    </location>
</feature>
<dbReference type="InterPro" id="IPR008397">
    <property type="entry name" value="Alginate_lyase_dom"/>
</dbReference>
<reference evidence="5 6" key="1">
    <citation type="submission" date="2014-08" db="EMBL/GenBank/DDBJ databases">
        <title>Genome sequences of NCPPB Pectobacterium isolates.</title>
        <authorList>
            <person name="Glover R.H."/>
            <person name="Sapp M."/>
            <person name="Elphinstone J."/>
        </authorList>
    </citation>
    <scope>NUCLEOTIDE SEQUENCE [LARGE SCALE GENOMIC DNA]</scope>
    <source>
        <strain evidence="5 6">NCPPB 2795</strain>
    </source>
</reference>
<dbReference type="Pfam" id="PF05426">
    <property type="entry name" value="Alginate_lyase"/>
    <property type="match status" value="1"/>
</dbReference>
<evidence type="ECO:0000313" key="6">
    <source>
        <dbReference type="Proteomes" id="UP000032874"/>
    </source>
</evidence>
<accession>A0A093RK11</accession>
<evidence type="ECO:0000313" key="5">
    <source>
        <dbReference type="EMBL" id="KFX03477.1"/>
    </source>
</evidence>
<organism evidence="5 6">
    <name type="scientific">Pectobacterium betavasculorum</name>
    <dbReference type="NCBI Taxonomy" id="55207"/>
    <lineage>
        <taxon>Bacteria</taxon>
        <taxon>Pseudomonadati</taxon>
        <taxon>Pseudomonadota</taxon>
        <taxon>Gammaproteobacteria</taxon>
        <taxon>Enterobacterales</taxon>
        <taxon>Pectobacteriaceae</taxon>
        <taxon>Pectobacterium</taxon>
    </lineage>
</organism>
<comment type="caution">
    <text evidence="5">The sequence shown here is derived from an EMBL/GenBank/DDBJ whole genome shotgun (WGS) entry which is preliminary data.</text>
</comment>
<dbReference type="eggNOG" id="ENOG502Z7SW">
    <property type="taxonomic scope" value="Bacteria"/>
</dbReference>
<dbReference type="AlphaFoldDB" id="A0A093RK11"/>
<dbReference type="Gene3D" id="1.50.10.100">
    <property type="entry name" value="Chondroitin AC/alginate lyase"/>
    <property type="match status" value="1"/>
</dbReference>
<dbReference type="GO" id="GO:0016829">
    <property type="term" value="F:lyase activity"/>
    <property type="evidence" value="ECO:0007669"/>
    <property type="project" value="UniProtKB-KW"/>
</dbReference>